<sequence>MPRNMMQLQMMNMMMQMMDKMQSMMGSATPSVPPIVIPVTPTTPGSSANAETNPDVDHGFMFDDQERTDIPGSPFFDVHFGTDETADDYVDRILYQLTQTIIHCSSTAEEGKKDTVFRKAILLVVHFATCNLNPYRKAGNASTENRVCAPKNKENVGEGNI</sequence>
<gene>
    <name evidence="1" type="ORF">M5K25_017572</name>
</gene>
<organism evidence="1 2">
    <name type="scientific">Dendrobium thyrsiflorum</name>
    <name type="common">Pinecone-like raceme dendrobium</name>
    <name type="synonym">Orchid</name>
    <dbReference type="NCBI Taxonomy" id="117978"/>
    <lineage>
        <taxon>Eukaryota</taxon>
        <taxon>Viridiplantae</taxon>
        <taxon>Streptophyta</taxon>
        <taxon>Embryophyta</taxon>
        <taxon>Tracheophyta</taxon>
        <taxon>Spermatophyta</taxon>
        <taxon>Magnoliopsida</taxon>
        <taxon>Liliopsida</taxon>
        <taxon>Asparagales</taxon>
        <taxon>Orchidaceae</taxon>
        <taxon>Epidendroideae</taxon>
        <taxon>Malaxideae</taxon>
        <taxon>Dendrobiinae</taxon>
        <taxon>Dendrobium</taxon>
    </lineage>
</organism>
<dbReference type="AlphaFoldDB" id="A0ABD0UUS7"/>
<reference evidence="1 2" key="1">
    <citation type="journal article" date="2024" name="Plant Biotechnol. J.">
        <title>Dendrobium thyrsiflorum genome and its molecular insights into genes involved in important horticultural traits.</title>
        <authorList>
            <person name="Chen B."/>
            <person name="Wang J.Y."/>
            <person name="Zheng P.J."/>
            <person name="Li K.L."/>
            <person name="Liang Y.M."/>
            <person name="Chen X.F."/>
            <person name="Zhang C."/>
            <person name="Zhao X."/>
            <person name="He X."/>
            <person name="Zhang G.Q."/>
            <person name="Liu Z.J."/>
            <person name="Xu Q."/>
        </authorList>
    </citation>
    <scope>NUCLEOTIDE SEQUENCE [LARGE SCALE GENOMIC DNA]</scope>
    <source>
        <strain evidence="1">GZMU011</strain>
    </source>
</reference>
<name>A0ABD0UUS7_DENTH</name>
<comment type="caution">
    <text evidence="1">The sequence shown here is derived from an EMBL/GenBank/DDBJ whole genome shotgun (WGS) entry which is preliminary data.</text>
</comment>
<evidence type="ECO:0000313" key="2">
    <source>
        <dbReference type="Proteomes" id="UP001552299"/>
    </source>
</evidence>
<dbReference type="EMBL" id="JANQDX010000013">
    <property type="protein sequence ID" value="KAL0914067.1"/>
    <property type="molecule type" value="Genomic_DNA"/>
</dbReference>
<proteinExistence type="predicted"/>
<keyword evidence="2" id="KW-1185">Reference proteome</keyword>
<dbReference type="Proteomes" id="UP001552299">
    <property type="component" value="Unassembled WGS sequence"/>
</dbReference>
<accession>A0ABD0UUS7</accession>
<evidence type="ECO:0000313" key="1">
    <source>
        <dbReference type="EMBL" id="KAL0914067.1"/>
    </source>
</evidence>
<protein>
    <submittedName>
        <fullName evidence="1">Uncharacterized protein</fullName>
    </submittedName>
</protein>